<comment type="caution">
    <text evidence="1">The sequence shown here is derived from an EMBL/GenBank/DDBJ whole genome shotgun (WGS) entry which is preliminary data.</text>
</comment>
<evidence type="ECO:0000313" key="1">
    <source>
        <dbReference type="EMBL" id="MDI6104043.1"/>
    </source>
</evidence>
<name>A0ABT6WWB9_9ACTN</name>
<proteinExistence type="predicted"/>
<accession>A0ABT6WWB9</accession>
<sequence length="275" mass="30106">MDHYDPSPKALRTLMTMYWSAQGWRTPPVTPAPADLGRAVAAGVMFDRKRSGGHDEWVAAARRTAAQTSAREVGDAFLESLGSRRLDLRSALGSYAVARALPDHGCEIRPGNPWCVVCGQYPESAEDLDILNFERFKWGGVRHYQVPYAAFDLEQFARAPRRGPDPEDMRLARELVEVLRGLPPGVPKGRAAAAIGMLPGNRDQRDVLLDVLALAGIWRAGWCSPAAELLAGPDRPDPAPMWGVDERALREYLPALCQPGAAAGTPEPILRVPRR</sequence>
<organism evidence="1 2">
    <name type="scientific">Actinoplanes sandaracinus</name>
    <dbReference type="NCBI Taxonomy" id="3045177"/>
    <lineage>
        <taxon>Bacteria</taxon>
        <taxon>Bacillati</taxon>
        <taxon>Actinomycetota</taxon>
        <taxon>Actinomycetes</taxon>
        <taxon>Micromonosporales</taxon>
        <taxon>Micromonosporaceae</taxon>
        <taxon>Actinoplanes</taxon>
    </lineage>
</organism>
<dbReference type="RefSeq" id="WP_282765299.1">
    <property type="nucleotide sequence ID" value="NZ_JASCTH010000029.1"/>
</dbReference>
<gene>
    <name evidence="1" type="ORF">QLQ12_36180</name>
</gene>
<protein>
    <submittedName>
        <fullName evidence="1">Uncharacterized protein</fullName>
    </submittedName>
</protein>
<dbReference type="Proteomes" id="UP001241758">
    <property type="component" value="Unassembled WGS sequence"/>
</dbReference>
<dbReference type="EMBL" id="JASCTH010000029">
    <property type="protein sequence ID" value="MDI6104043.1"/>
    <property type="molecule type" value="Genomic_DNA"/>
</dbReference>
<evidence type="ECO:0000313" key="2">
    <source>
        <dbReference type="Proteomes" id="UP001241758"/>
    </source>
</evidence>
<reference evidence="1 2" key="1">
    <citation type="submission" date="2023-05" db="EMBL/GenBank/DDBJ databases">
        <title>Actinoplanes sp. NEAU-A12 genome sequencing.</title>
        <authorList>
            <person name="Wang Z.-S."/>
        </authorList>
    </citation>
    <scope>NUCLEOTIDE SEQUENCE [LARGE SCALE GENOMIC DNA]</scope>
    <source>
        <strain evidence="1 2">NEAU-A12</strain>
    </source>
</reference>
<keyword evidence="2" id="KW-1185">Reference proteome</keyword>